<gene>
    <name evidence="10" type="ORF">ZT1A5_G2052</name>
</gene>
<dbReference type="GO" id="GO:0046872">
    <property type="term" value="F:metal ion binding"/>
    <property type="evidence" value="ECO:0007669"/>
    <property type="project" value="UniProtKB-KW"/>
</dbReference>
<evidence type="ECO:0000313" key="11">
    <source>
        <dbReference type="Proteomes" id="UP000215453"/>
    </source>
</evidence>
<dbReference type="PROSITE" id="PS51405">
    <property type="entry name" value="HEME_HALOPEROXIDASE"/>
    <property type="match status" value="1"/>
</dbReference>
<dbReference type="PANTHER" id="PTHR33577">
    <property type="entry name" value="STERIGMATOCYSTIN BIOSYNTHESIS PEROXIDASE STCC-RELATED"/>
    <property type="match status" value="1"/>
</dbReference>
<protein>
    <recommendedName>
        <fullName evidence="9">Heme haloperoxidase family profile domain-containing protein</fullName>
    </recommendedName>
</protein>
<dbReference type="InterPro" id="IPR036851">
    <property type="entry name" value="Chloroperoxidase-like_sf"/>
</dbReference>
<keyword evidence="2" id="KW-0575">Peroxidase</keyword>
<evidence type="ECO:0000256" key="6">
    <source>
        <dbReference type="ARBA" id="ARBA00023004"/>
    </source>
</evidence>
<dbReference type="Proteomes" id="UP000215453">
    <property type="component" value="Chromosome 1"/>
</dbReference>
<dbReference type="GO" id="GO:0004601">
    <property type="term" value="F:peroxidase activity"/>
    <property type="evidence" value="ECO:0007669"/>
    <property type="project" value="UniProtKB-KW"/>
</dbReference>
<dbReference type="Gene3D" id="1.10.489.10">
    <property type="entry name" value="Chloroperoxidase-like"/>
    <property type="match status" value="1"/>
</dbReference>
<accession>A0A1Y6L7Y6</accession>
<keyword evidence="3" id="KW-0349">Heme</keyword>
<comment type="similarity">
    <text evidence="7">Belongs to the chloroperoxidase family.</text>
</comment>
<evidence type="ECO:0000256" key="8">
    <source>
        <dbReference type="SAM" id="MobiDB-lite"/>
    </source>
</evidence>
<dbReference type="PANTHER" id="PTHR33577:SF15">
    <property type="entry name" value="HEME HALOPEROXIDASE FAMILY PROFILE DOMAIN-CONTAINING PROTEIN"/>
    <property type="match status" value="1"/>
</dbReference>
<dbReference type="EMBL" id="LT882676">
    <property type="protein sequence ID" value="SMY20617.1"/>
    <property type="molecule type" value="Genomic_DNA"/>
</dbReference>
<sequence>MTKSSSSTTTSHSSPSSAEIDSTTTELKTLVLASLSAFNQKDFNYTATPAARDFQSRISPNFTAELERVDGVLSWTDLIALWRGLADSMPDARFEVENVDVDVFEYGRASVFVETRSPVKERVRLGHMMVFKVSLVAVNNLSRVERVGVCPTKERQRRIRTCLHCQSHGSVQPREDLRSMWKVAFPWAAKLANSDISALESPSLVKRADVCPVNRPRKGAAPYNEYYPSKYTGARNGQPGTGKGGVQVPAPGDTAHAYEAPSSTDIRGPCPGLNMAANHHFISHDGQTTYNEMVDFAQNVFNWRYDLAAFVATFGIVQDGNVLTGELSIGCNGGQQVPNTGLNTHDKFEADSSITRTDYYLSPNGDNYGVNETLFNYWNDFCNGDFTLECMGPYMRSRYDQSLHTNGNFFNGPLFLFALGTAALPSQSFASYGNEGTPSVSTIAPFWAATRTSTGHYTVAPGTERLPSYWYNRPTSLSFPEIVGQVSDLYQAAGSPAFGGNTGKPDSFVGLEFPQGGIEGGVLKNSTPQGVACLFYQLVTDFIPLSLDNQVLQLSKVGQIFAKSKLTSVFANFGCPAL</sequence>
<dbReference type="AlphaFoldDB" id="A0A1Y6L7Y6"/>
<proteinExistence type="inferred from homology"/>
<feature type="compositionally biased region" description="Low complexity" evidence="8">
    <location>
        <begin position="1"/>
        <end position="17"/>
    </location>
</feature>
<name>A0A1Y6L7Y6_ZYMTR</name>
<evidence type="ECO:0000256" key="2">
    <source>
        <dbReference type="ARBA" id="ARBA00022559"/>
    </source>
</evidence>
<reference evidence="10 11" key="1">
    <citation type="submission" date="2016-10" db="EMBL/GenBank/DDBJ databases">
        <authorList>
            <person name="Varghese N."/>
        </authorList>
    </citation>
    <scope>NUCLEOTIDE SEQUENCE [LARGE SCALE GENOMIC DNA]</scope>
</reference>
<keyword evidence="5" id="KW-0560">Oxidoreductase</keyword>
<evidence type="ECO:0000256" key="4">
    <source>
        <dbReference type="ARBA" id="ARBA00022723"/>
    </source>
</evidence>
<feature type="domain" description="Heme haloperoxidase family profile" evidence="9">
    <location>
        <begin position="254"/>
        <end position="484"/>
    </location>
</feature>
<evidence type="ECO:0000256" key="7">
    <source>
        <dbReference type="ARBA" id="ARBA00025795"/>
    </source>
</evidence>
<keyword evidence="6" id="KW-0408">Iron</keyword>
<evidence type="ECO:0000256" key="1">
    <source>
        <dbReference type="ARBA" id="ARBA00001970"/>
    </source>
</evidence>
<feature type="region of interest" description="Disordered" evidence="8">
    <location>
        <begin position="1"/>
        <end position="21"/>
    </location>
</feature>
<evidence type="ECO:0000256" key="3">
    <source>
        <dbReference type="ARBA" id="ARBA00022617"/>
    </source>
</evidence>
<comment type="cofactor">
    <cofactor evidence="1">
        <name>heme b</name>
        <dbReference type="ChEBI" id="CHEBI:60344"/>
    </cofactor>
</comment>
<dbReference type="Pfam" id="PF01328">
    <property type="entry name" value="Peroxidase_2"/>
    <property type="match status" value="1"/>
</dbReference>
<dbReference type="InterPro" id="IPR000028">
    <property type="entry name" value="Chloroperoxidase"/>
</dbReference>
<keyword evidence="4" id="KW-0479">Metal-binding</keyword>
<evidence type="ECO:0000313" key="10">
    <source>
        <dbReference type="EMBL" id="SMY20617.1"/>
    </source>
</evidence>
<organism evidence="10 11">
    <name type="scientific">Zymoseptoria tritici ST99CH_1A5</name>
    <dbReference type="NCBI Taxonomy" id="1276529"/>
    <lineage>
        <taxon>Eukaryota</taxon>
        <taxon>Fungi</taxon>
        <taxon>Dikarya</taxon>
        <taxon>Ascomycota</taxon>
        <taxon>Pezizomycotina</taxon>
        <taxon>Dothideomycetes</taxon>
        <taxon>Dothideomycetidae</taxon>
        <taxon>Mycosphaerellales</taxon>
        <taxon>Mycosphaerellaceae</taxon>
        <taxon>Zymoseptoria</taxon>
    </lineage>
</organism>
<evidence type="ECO:0000259" key="9">
    <source>
        <dbReference type="PROSITE" id="PS51405"/>
    </source>
</evidence>
<evidence type="ECO:0000256" key="5">
    <source>
        <dbReference type="ARBA" id="ARBA00023002"/>
    </source>
</evidence>
<dbReference type="SUPFAM" id="SSF47571">
    <property type="entry name" value="Cloroperoxidase"/>
    <property type="match status" value="1"/>
</dbReference>